<protein>
    <submittedName>
        <fullName evidence="2">Uncharacterized protein</fullName>
    </submittedName>
</protein>
<feature type="transmembrane region" description="Helical" evidence="1">
    <location>
        <begin position="203"/>
        <end position="224"/>
    </location>
</feature>
<evidence type="ECO:0000313" key="2">
    <source>
        <dbReference type="EMBL" id="GAA0351042.1"/>
    </source>
</evidence>
<feature type="transmembrane region" description="Helical" evidence="1">
    <location>
        <begin position="320"/>
        <end position="337"/>
    </location>
</feature>
<name>A0ABN0WZ55_9ACTN</name>
<feature type="transmembrane region" description="Helical" evidence="1">
    <location>
        <begin position="554"/>
        <end position="572"/>
    </location>
</feature>
<feature type="transmembrane region" description="Helical" evidence="1">
    <location>
        <begin position="231"/>
        <end position="252"/>
    </location>
</feature>
<keyword evidence="1" id="KW-1133">Transmembrane helix</keyword>
<evidence type="ECO:0000256" key="1">
    <source>
        <dbReference type="SAM" id="Phobius"/>
    </source>
</evidence>
<comment type="caution">
    <text evidence="2">The sequence shown here is derived from an EMBL/GenBank/DDBJ whole genome shotgun (WGS) entry which is preliminary data.</text>
</comment>
<reference evidence="2 3" key="1">
    <citation type="journal article" date="2019" name="Int. J. Syst. Evol. Microbiol.">
        <title>The Global Catalogue of Microorganisms (GCM) 10K type strain sequencing project: providing services to taxonomists for standard genome sequencing and annotation.</title>
        <authorList>
            <consortium name="The Broad Institute Genomics Platform"/>
            <consortium name="The Broad Institute Genome Sequencing Center for Infectious Disease"/>
            <person name="Wu L."/>
            <person name="Ma J."/>
        </authorList>
    </citation>
    <scope>NUCLEOTIDE SEQUENCE [LARGE SCALE GENOMIC DNA]</scope>
    <source>
        <strain evidence="2 3">JCM 3146</strain>
    </source>
</reference>
<feature type="transmembrane region" description="Helical" evidence="1">
    <location>
        <begin position="112"/>
        <end position="136"/>
    </location>
</feature>
<dbReference type="Proteomes" id="UP001501822">
    <property type="component" value="Unassembled WGS sequence"/>
</dbReference>
<feature type="transmembrane region" description="Helical" evidence="1">
    <location>
        <begin position="455"/>
        <end position="476"/>
    </location>
</feature>
<evidence type="ECO:0000313" key="3">
    <source>
        <dbReference type="Proteomes" id="UP001501822"/>
    </source>
</evidence>
<dbReference type="EMBL" id="BAAABM010000045">
    <property type="protein sequence ID" value="GAA0351042.1"/>
    <property type="molecule type" value="Genomic_DNA"/>
</dbReference>
<feature type="transmembrane region" description="Helical" evidence="1">
    <location>
        <begin position="485"/>
        <end position="508"/>
    </location>
</feature>
<feature type="transmembrane region" description="Helical" evidence="1">
    <location>
        <begin position="272"/>
        <end position="291"/>
    </location>
</feature>
<feature type="transmembrane region" description="Helical" evidence="1">
    <location>
        <begin position="79"/>
        <end position="100"/>
    </location>
</feature>
<feature type="transmembrane region" description="Helical" evidence="1">
    <location>
        <begin position="344"/>
        <end position="365"/>
    </location>
</feature>
<feature type="transmembrane region" description="Helical" evidence="1">
    <location>
        <begin position="429"/>
        <end position="449"/>
    </location>
</feature>
<sequence>MALLAAVAAMFLRHYGVSPRETAVFATFVILGCTVPGVLLWRACRGGSRFAAEEMAAGTALGHVITVLTYVPARWTGHPLFVLASPVMVITVFLVVPRLRRYWRRTGDITRVPLACSWGGAALVGFVVLSTASGFFRQHGLTSPGYLRPYVDLPFHLGLVGELKHHMPPTQPFVSGEPLYYHWFAYADMAAISWVTGIEPQTLLYRLFILAASATSLMLFFAIARRLTERWWAGPAALAIGCLAWGPGMYSWEPSLWAGLLLRDDIAWRSPTHGFGMMLFAAVVLLLVDLLRRQRPGVAPWALLVLLLLGVMGAKATILPLLLAGLLVVVAGGLIAGRRPHRTAVMAALATLPCLLFAQLVLFGGTSDGMVVHPWSLFGTVGAEAASTPRPTAVLVIAVALVTMFGRGCAWVGALSLAFRRQTLCDPPVLLLAGIGGAGIAVAITLRFAGDSQIYFLHGAAPYLSVVAVCGLRAMLPERVDRRSLIALMVAAAVGVAVITMVGEAGGASRPTPEDAVRRVIGPFMLLIASGGVCAVGLVLAGRRRPGLRSLSPALALAFVCGLVLPATLLHARQMVRGLPLDPSTAVIGAGTLEAGRWLRDHSRPDDLVATNSLCGSGDGCDERHFAVAAYTERRVLVESWRFTARNHSIAARRGLPDGSVPFWDRPRLAANDAAFHHPSAEALRRLHDTYGVRWLFADASRDRPAAGLERFARLRYTAGDCRVYELTN</sequence>
<accession>A0ABN0WZ55</accession>
<keyword evidence="3" id="KW-1185">Reference proteome</keyword>
<keyword evidence="1" id="KW-0812">Transmembrane</keyword>
<feature type="transmembrane region" description="Helical" evidence="1">
    <location>
        <begin position="26"/>
        <end position="43"/>
    </location>
</feature>
<proteinExistence type="predicted"/>
<feature type="transmembrane region" description="Helical" evidence="1">
    <location>
        <begin position="393"/>
        <end position="417"/>
    </location>
</feature>
<keyword evidence="1" id="KW-0472">Membrane</keyword>
<feature type="transmembrane region" description="Helical" evidence="1">
    <location>
        <begin position="298"/>
        <end position="314"/>
    </location>
</feature>
<organism evidence="2 3">
    <name type="scientific">Actinoallomurus spadix</name>
    <dbReference type="NCBI Taxonomy" id="79912"/>
    <lineage>
        <taxon>Bacteria</taxon>
        <taxon>Bacillati</taxon>
        <taxon>Actinomycetota</taxon>
        <taxon>Actinomycetes</taxon>
        <taxon>Streptosporangiales</taxon>
        <taxon>Thermomonosporaceae</taxon>
        <taxon>Actinoallomurus</taxon>
    </lineage>
</organism>
<gene>
    <name evidence="2" type="ORF">GCM10010151_45850</name>
</gene>
<feature type="transmembrane region" description="Helical" evidence="1">
    <location>
        <begin position="520"/>
        <end position="542"/>
    </location>
</feature>